<protein>
    <submittedName>
        <fullName evidence="2">Uncharacterized protein</fullName>
    </submittedName>
</protein>
<proteinExistence type="predicted"/>
<dbReference type="Proteomes" id="UP001219525">
    <property type="component" value="Unassembled WGS sequence"/>
</dbReference>
<evidence type="ECO:0000313" key="3">
    <source>
        <dbReference type="Proteomes" id="UP001219525"/>
    </source>
</evidence>
<evidence type="ECO:0000256" key="1">
    <source>
        <dbReference type="SAM" id="MobiDB-lite"/>
    </source>
</evidence>
<dbReference type="AlphaFoldDB" id="A0AAD6YCK6"/>
<comment type="caution">
    <text evidence="2">The sequence shown here is derived from an EMBL/GenBank/DDBJ whole genome shotgun (WGS) entry which is preliminary data.</text>
</comment>
<feature type="region of interest" description="Disordered" evidence="1">
    <location>
        <begin position="280"/>
        <end position="313"/>
    </location>
</feature>
<name>A0AAD6YCK6_9AGAR</name>
<sequence length="313" mass="34042">MLLPASDIFFPYLWTPLLGGVPLGFILDVCYVVAGNKYGQLNFPAQPQEQVADYSNLDRLLALGNYLFVVVQEGGLDYDYVLCSFFAAWTPPEYIPDRWLGNVAGYEPPFPPLFTDVSSAVKTDDMTCIVTGSFTRLQASHMMPKGEANELQNTIEAMEDDGSLKRKHRVSDGGRRKGRTDNPGGGSRGDGGPSSSRPSRKGKKNSSGGGRKQNAEGVEDVGALDTDDEAQLSLYELVDAVVSKRPYLTVDDVEAGRYPGFPKIKRLELEYRRAHPQISAVGVSLSSPGSSISSSSTTWRPPLGGDHEDIDDL</sequence>
<keyword evidence="3" id="KW-1185">Reference proteome</keyword>
<accession>A0AAD6YCK6</accession>
<gene>
    <name evidence="2" type="ORF">GGX14DRAFT_619148</name>
</gene>
<reference evidence="2" key="1">
    <citation type="submission" date="2023-03" db="EMBL/GenBank/DDBJ databases">
        <title>Massive genome expansion in bonnet fungi (Mycena s.s.) driven by repeated elements and novel gene families across ecological guilds.</title>
        <authorList>
            <consortium name="Lawrence Berkeley National Laboratory"/>
            <person name="Harder C.B."/>
            <person name="Miyauchi S."/>
            <person name="Viragh M."/>
            <person name="Kuo A."/>
            <person name="Thoen E."/>
            <person name="Andreopoulos B."/>
            <person name="Lu D."/>
            <person name="Skrede I."/>
            <person name="Drula E."/>
            <person name="Henrissat B."/>
            <person name="Morin E."/>
            <person name="Kohler A."/>
            <person name="Barry K."/>
            <person name="LaButti K."/>
            <person name="Morin E."/>
            <person name="Salamov A."/>
            <person name="Lipzen A."/>
            <person name="Mereny Z."/>
            <person name="Hegedus B."/>
            <person name="Baldrian P."/>
            <person name="Stursova M."/>
            <person name="Weitz H."/>
            <person name="Taylor A."/>
            <person name="Grigoriev I.V."/>
            <person name="Nagy L.G."/>
            <person name="Martin F."/>
            <person name="Kauserud H."/>
        </authorList>
    </citation>
    <scope>NUCLEOTIDE SEQUENCE</scope>
    <source>
        <strain evidence="2">9144</strain>
    </source>
</reference>
<feature type="region of interest" description="Disordered" evidence="1">
    <location>
        <begin position="157"/>
        <end position="224"/>
    </location>
</feature>
<feature type="compositionally biased region" description="Low complexity" evidence="1">
    <location>
        <begin position="280"/>
        <end position="296"/>
    </location>
</feature>
<dbReference type="EMBL" id="JARJCW010000021">
    <property type="protein sequence ID" value="KAJ7213603.1"/>
    <property type="molecule type" value="Genomic_DNA"/>
</dbReference>
<feature type="compositionally biased region" description="Gly residues" evidence="1">
    <location>
        <begin position="183"/>
        <end position="192"/>
    </location>
</feature>
<evidence type="ECO:0000313" key="2">
    <source>
        <dbReference type="EMBL" id="KAJ7213603.1"/>
    </source>
</evidence>
<organism evidence="2 3">
    <name type="scientific">Mycena pura</name>
    <dbReference type="NCBI Taxonomy" id="153505"/>
    <lineage>
        <taxon>Eukaryota</taxon>
        <taxon>Fungi</taxon>
        <taxon>Dikarya</taxon>
        <taxon>Basidiomycota</taxon>
        <taxon>Agaricomycotina</taxon>
        <taxon>Agaricomycetes</taxon>
        <taxon>Agaricomycetidae</taxon>
        <taxon>Agaricales</taxon>
        <taxon>Marasmiineae</taxon>
        <taxon>Mycenaceae</taxon>
        <taxon>Mycena</taxon>
    </lineage>
</organism>